<dbReference type="AlphaFoldDB" id="A0A5C5X1V6"/>
<sequence length="200" mass="22953">MSSVLDDPADQWMNDEQTRDGELEGEHGRFCMIFRHYAAASGDRRRELRNELLEYLKFSPQSESLITELIALAVDHHSPDRLYLAIDILPQLGDRLFEYAHTFLIRDVDRWNQVYSSRAYEPDDDYWFVLLRSVGQADIAEATKLMFITSCLIESNRGIAEAVVEALGDIDSGAAYDALRRLTTEQDRFIAELTQNALDE</sequence>
<organism evidence="2 3">
    <name type="scientific">Allorhodopirellula solitaria</name>
    <dbReference type="NCBI Taxonomy" id="2527987"/>
    <lineage>
        <taxon>Bacteria</taxon>
        <taxon>Pseudomonadati</taxon>
        <taxon>Planctomycetota</taxon>
        <taxon>Planctomycetia</taxon>
        <taxon>Pirellulales</taxon>
        <taxon>Pirellulaceae</taxon>
        <taxon>Allorhodopirellula</taxon>
    </lineage>
</organism>
<accession>A0A5C5X1V6</accession>
<proteinExistence type="predicted"/>
<dbReference type="EMBL" id="SJPK01000012">
    <property type="protein sequence ID" value="TWT56589.1"/>
    <property type="molecule type" value="Genomic_DNA"/>
</dbReference>
<dbReference type="RefSeq" id="WP_146392990.1">
    <property type="nucleotide sequence ID" value="NZ_SJPK01000012.1"/>
</dbReference>
<evidence type="ECO:0000313" key="2">
    <source>
        <dbReference type="EMBL" id="TWT56589.1"/>
    </source>
</evidence>
<gene>
    <name evidence="2" type="ORF">CA85_41230</name>
</gene>
<evidence type="ECO:0000313" key="3">
    <source>
        <dbReference type="Proteomes" id="UP000318053"/>
    </source>
</evidence>
<name>A0A5C5X1V6_9BACT</name>
<dbReference type="Proteomes" id="UP000318053">
    <property type="component" value="Unassembled WGS sequence"/>
</dbReference>
<feature type="region of interest" description="Disordered" evidence="1">
    <location>
        <begin position="1"/>
        <end position="20"/>
    </location>
</feature>
<comment type="caution">
    <text evidence="2">The sequence shown here is derived from an EMBL/GenBank/DDBJ whole genome shotgun (WGS) entry which is preliminary data.</text>
</comment>
<evidence type="ECO:0000256" key="1">
    <source>
        <dbReference type="SAM" id="MobiDB-lite"/>
    </source>
</evidence>
<protein>
    <submittedName>
        <fullName evidence="2">Uncharacterized protein</fullName>
    </submittedName>
</protein>
<reference evidence="2 3" key="1">
    <citation type="submission" date="2019-02" db="EMBL/GenBank/DDBJ databases">
        <title>Deep-cultivation of Planctomycetes and their phenomic and genomic characterization uncovers novel biology.</title>
        <authorList>
            <person name="Wiegand S."/>
            <person name="Jogler M."/>
            <person name="Boedeker C."/>
            <person name="Pinto D."/>
            <person name="Vollmers J."/>
            <person name="Rivas-Marin E."/>
            <person name="Kohn T."/>
            <person name="Peeters S.H."/>
            <person name="Heuer A."/>
            <person name="Rast P."/>
            <person name="Oberbeckmann S."/>
            <person name="Bunk B."/>
            <person name="Jeske O."/>
            <person name="Meyerdierks A."/>
            <person name="Storesund J.E."/>
            <person name="Kallscheuer N."/>
            <person name="Luecker S."/>
            <person name="Lage O.M."/>
            <person name="Pohl T."/>
            <person name="Merkel B.J."/>
            <person name="Hornburger P."/>
            <person name="Mueller R.-W."/>
            <person name="Bruemmer F."/>
            <person name="Labrenz M."/>
            <person name="Spormann A.M."/>
            <person name="Op Den Camp H."/>
            <person name="Overmann J."/>
            <person name="Amann R."/>
            <person name="Jetten M.S.M."/>
            <person name="Mascher T."/>
            <person name="Medema M.H."/>
            <person name="Devos D.P."/>
            <person name="Kaster A.-K."/>
            <person name="Ovreas L."/>
            <person name="Rohde M."/>
            <person name="Galperin M.Y."/>
            <person name="Jogler C."/>
        </authorList>
    </citation>
    <scope>NUCLEOTIDE SEQUENCE [LARGE SCALE GENOMIC DNA]</scope>
    <source>
        <strain evidence="2 3">CA85</strain>
    </source>
</reference>
<keyword evidence="3" id="KW-1185">Reference proteome</keyword>